<evidence type="ECO:0000313" key="5">
    <source>
        <dbReference type="Proteomes" id="UP001059597"/>
    </source>
</evidence>
<feature type="domain" description="Pyridoxamine 5'-phosphate oxidase N-terminal" evidence="3">
    <location>
        <begin position="14"/>
        <end position="140"/>
    </location>
</feature>
<name>A0ABN6QSQ0_STRNI</name>
<dbReference type="InterPro" id="IPR012349">
    <property type="entry name" value="Split_barrel_FMN-bd"/>
</dbReference>
<dbReference type="NCBIfam" id="TIGR03618">
    <property type="entry name" value="Rv1155_F420"/>
    <property type="match status" value="1"/>
</dbReference>
<dbReference type="EMBL" id="AP026073">
    <property type="protein sequence ID" value="BDM67998.1"/>
    <property type="molecule type" value="Genomic_DNA"/>
</dbReference>
<dbReference type="Pfam" id="PF01243">
    <property type="entry name" value="PNPOx_N"/>
    <property type="match status" value="1"/>
</dbReference>
<dbReference type="InterPro" id="IPR052019">
    <property type="entry name" value="F420H2_bilvrd_red/Heme_oxyg"/>
</dbReference>
<accession>A0ABN6QSQ0</accession>
<reference evidence="4" key="1">
    <citation type="submission" date="2022-06" db="EMBL/GenBank/DDBJ databases">
        <title>Complete genome sequence of Streptomyces nigrescens HEK616.</title>
        <authorList>
            <person name="Asamizu S."/>
            <person name="Onaka H."/>
        </authorList>
    </citation>
    <scope>NUCLEOTIDE SEQUENCE</scope>
    <source>
        <strain evidence="4">HEK616</strain>
    </source>
</reference>
<feature type="region of interest" description="Disordered" evidence="2">
    <location>
        <begin position="149"/>
        <end position="184"/>
    </location>
</feature>
<dbReference type="InterPro" id="IPR019920">
    <property type="entry name" value="F420-binding_dom_put"/>
</dbReference>
<dbReference type="PANTHER" id="PTHR35176">
    <property type="entry name" value="HEME OXYGENASE HI_0854-RELATED"/>
    <property type="match status" value="1"/>
</dbReference>
<keyword evidence="1" id="KW-0560">Oxidoreductase</keyword>
<evidence type="ECO:0000313" key="4">
    <source>
        <dbReference type="EMBL" id="BDM67998.1"/>
    </source>
</evidence>
<dbReference type="SUPFAM" id="SSF50475">
    <property type="entry name" value="FMN-binding split barrel"/>
    <property type="match status" value="1"/>
</dbReference>
<dbReference type="PANTHER" id="PTHR35176:SF2">
    <property type="entry name" value="F420H(2)-DEPENDENT REDUCTASE RV1155"/>
    <property type="match status" value="1"/>
</dbReference>
<organism evidence="4 5">
    <name type="scientific">Streptomyces nigrescens</name>
    <dbReference type="NCBI Taxonomy" id="1920"/>
    <lineage>
        <taxon>Bacteria</taxon>
        <taxon>Bacillati</taxon>
        <taxon>Actinomycetota</taxon>
        <taxon>Actinomycetes</taxon>
        <taxon>Kitasatosporales</taxon>
        <taxon>Streptomycetaceae</taxon>
        <taxon>Streptomyces</taxon>
    </lineage>
</organism>
<protein>
    <submittedName>
        <fullName evidence="4">PPOX class F420-dependent enzyme</fullName>
    </submittedName>
</protein>
<sequence length="184" mass="20408">MSPSLATTTRVDLPELLEFVRPRHRAILLTRRSDGTPQASPLTCGVDDSGRLVMSTYPERAKVRNLRRVASASVLVLSDEWNGPWVQIDGEAEVIDAPESVEPLVEYYRNIAGEHPDWDEYREAMRTQGKSLIRVTPLRWGPIATGGFPARLVTGDDRSSDSRESGDQASDERTSGDRASDDRA</sequence>
<evidence type="ECO:0000259" key="3">
    <source>
        <dbReference type="Pfam" id="PF01243"/>
    </source>
</evidence>
<dbReference type="InterPro" id="IPR011576">
    <property type="entry name" value="Pyridox_Oxase_N"/>
</dbReference>
<dbReference type="Proteomes" id="UP001059597">
    <property type="component" value="Chromosome"/>
</dbReference>
<dbReference type="Gene3D" id="2.30.110.10">
    <property type="entry name" value="Electron Transport, Fmn-binding Protein, Chain A"/>
    <property type="match status" value="1"/>
</dbReference>
<gene>
    <name evidence="4" type="ORF">HEK616_14850</name>
</gene>
<evidence type="ECO:0000256" key="1">
    <source>
        <dbReference type="ARBA" id="ARBA00023002"/>
    </source>
</evidence>
<keyword evidence="5" id="KW-1185">Reference proteome</keyword>
<proteinExistence type="predicted"/>
<evidence type="ECO:0000256" key="2">
    <source>
        <dbReference type="SAM" id="MobiDB-lite"/>
    </source>
</evidence>
<feature type="compositionally biased region" description="Basic and acidic residues" evidence="2">
    <location>
        <begin position="154"/>
        <end position="184"/>
    </location>
</feature>